<sequence length="161" mass="17394">MEKKESATFSPLNMCEKLFNAFKHIVRPLRRLTFHHEEPGGITNPSLTRSNPSLDSGTKHPSPQKELAIAPKAEPRQPLPKPAPPPSESVPVRKVPDKAVPILQPTAPQAAKPQPLPQPTPPGDAAAATSKKNINERVEDYIKTAKAKMRTGSGVGRPPTS</sequence>
<organism evidence="2 3">
    <name type="scientific">Cocos nucifera</name>
    <name type="common">Coconut palm</name>
    <dbReference type="NCBI Taxonomy" id="13894"/>
    <lineage>
        <taxon>Eukaryota</taxon>
        <taxon>Viridiplantae</taxon>
        <taxon>Streptophyta</taxon>
        <taxon>Embryophyta</taxon>
        <taxon>Tracheophyta</taxon>
        <taxon>Spermatophyta</taxon>
        <taxon>Magnoliopsida</taxon>
        <taxon>Liliopsida</taxon>
        <taxon>Arecaceae</taxon>
        <taxon>Arecoideae</taxon>
        <taxon>Cocoseae</taxon>
        <taxon>Attaleinae</taxon>
        <taxon>Cocos</taxon>
    </lineage>
</organism>
<feature type="compositionally biased region" description="Pro residues" evidence="1">
    <location>
        <begin position="77"/>
        <end position="88"/>
    </location>
</feature>
<dbReference type="Proteomes" id="UP000797356">
    <property type="component" value="Chromosome 7"/>
</dbReference>
<feature type="region of interest" description="Disordered" evidence="1">
    <location>
        <begin position="36"/>
        <end position="136"/>
    </location>
</feature>
<name>A0A8K0N4W2_COCNU</name>
<comment type="caution">
    <text evidence="2">The sequence shown here is derived from an EMBL/GenBank/DDBJ whole genome shotgun (WGS) entry which is preliminary data.</text>
</comment>
<dbReference type="AlphaFoldDB" id="A0A8K0N4W2"/>
<evidence type="ECO:0000313" key="3">
    <source>
        <dbReference type="Proteomes" id="UP000797356"/>
    </source>
</evidence>
<feature type="compositionally biased region" description="Polar residues" evidence="1">
    <location>
        <begin position="43"/>
        <end position="61"/>
    </location>
</feature>
<feature type="compositionally biased region" description="Low complexity" evidence="1">
    <location>
        <begin position="103"/>
        <end position="113"/>
    </location>
</feature>
<dbReference type="OrthoDB" id="783668at2759"/>
<proteinExistence type="predicted"/>
<gene>
    <name evidence="2" type="ORF">COCNU_07G006730</name>
</gene>
<protein>
    <submittedName>
        <fullName evidence="2">Formin-like protein 3</fullName>
    </submittedName>
</protein>
<dbReference type="EMBL" id="CM017878">
    <property type="protein sequence ID" value="KAG1354561.1"/>
    <property type="molecule type" value="Genomic_DNA"/>
</dbReference>
<evidence type="ECO:0000313" key="2">
    <source>
        <dbReference type="EMBL" id="KAG1354561.1"/>
    </source>
</evidence>
<keyword evidence="3" id="KW-1185">Reference proteome</keyword>
<evidence type="ECO:0000256" key="1">
    <source>
        <dbReference type="SAM" id="MobiDB-lite"/>
    </source>
</evidence>
<reference evidence="2" key="2">
    <citation type="submission" date="2019-07" db="EMBL/GenBank/DDBJ databases">
        <authorList>
            <person name="Yang Y."/>
            <person name="Bocs S."/>
            <person name="Baudouin L."/>
        </authorList>
    </citation>
    <scope>NUCLEOTIDE SEQUENCE</scope>
    <source>
        <tissue evidence="2">Spear leaf of Hainan Tall coconut</tissue>
    </source>
</reference>
<reference evidence="2" key="1">
    <citation type="journal article" date="2017" name="Gigascience">
        <title>The genome draft of coconut (Cocos nucifera).</title>
        <authorList>
            <person name="Xiao Y."/>
            <person name="Xu P."/>
            <person name="Fan H."/>
            <person name="Baudouin L."/>
            <person name="Xia W."/>
            <person name="Bocs S."/>
            <person name="Xu J."/>
            <person name="Li Q."/>
            <person name="Guo A."/>
            <person name="Zhou L."/>
            <person name="Li J."/>
            <person name="Wu Y."/>
            <person name="Ma Z."/>
            <person name="Armero A."/>
            <person name="Issali A.E."/>
            <person name="Liu N."/>
            <person name="Peng M."/>
            <person name="Yang Y."/>
        </authorList>
    </citation>
    <scope>NUCLEOTIDE SEQUENCE</scope>
    <source>
        <tissue evidence="2">Spear leaf of Hainan Tall coconut</tissue>
    </source>
</reference>
<accession>A0A8K0N4W2</accession>